<keyword evidence="7" id="KW-1185">Reference proteome</keyword>
<organism evidence="6 7">
    <name type="scientific">Lentzea indica</name>
    <dbReference type="NCBI Taxonomy" id="2604800"/>
    <lineage>
        <taxon>Bacteria</taxon>
        <taxon>Bacillati</taxon>
        <taxon>Actinomycetota</taxon>
        <taxon>Actinomycetes</taxon>
        <taxon>Pseudonocardiales</taxon>
        <taxon>Pseudonocardiaceae</taxon>
        <taxon>Lentzea</taxon>
    </lineage>
</organism>
<dbReference type="PANTHER" id="PTHR43248">
    <property type="entry name" value="2-SUCCINYL-6-HYDROXY-2,4-CYCLOHEXADIENE-1-CARBOXYLATE SYNTHASE"/>
    <property type="match status" value="1"/>
</dbReference>
<dbReference type="Proteomes" id="UP001515943">
    <property type="component" value="Unassembled WGS sequence"/>
</dbReference>
<proteinExistence type="inferred from homology"/>
<comment type="caution">
    <text evidence="6">The sequence shown here is derived from an EMBL/GenBank/DDBJ whole genome shotgun (WGS) entry which is preliminary data.</text>
</comment>
<comment type="similarity">
    <text evidence="1">Belongs to the peptidase S33 family.</text>
</comment>
<evidence type="ECO:0000259" key="5">
    <source>
        <dbReference type="Pfam" id="PF00561"/>
    </source>
</evidence>
<dbReference type="PANTHER" id="PTHR43248:SF29">
    <property type="entry name" value="TRIPEPTIDYL AMINOPEPTIDASE"/>
    <property type="match status" value="1"/>
</dbReference>
<dbReference type="EMBL" id="VSRL01000033">
    <property type="protein sequence ID" value="NKE57525.1"/>
    <property type="molecule type" value="Genomic_DNA"/>
</dbReference>
<keyword evidence="2 4" id="KW-0732">Signal</keyword>
<feature type="domain" description="AB hydrolase-1" evidence="5">
    <location>
        <begin position="114"/>
        <end position="258"/>
    </location>
</feature>
<evidence type="ECO:0000256" key="4">
    <source>
        <dbReference type="SAM" id="SignalP"/>
    </source>
</evidence>
<evidence type="ECO:0000313" key="6">
    <source>
        <dbReference type="EMBL" id="NKE57525.1"/>
    </source>
</evidence>
<reference evidence="6 7" key="1">
    <citation type="submission" date="2019-08" db="EMBL/GenBank/DDBJ databases">
        <title>Lentzea from Indian Himalayas.</title>
        <authorList>
            <person name="Mandal S."/>
            <person name="Mallick Gupta A."/>
            <person name="Maiti P.K."/>
            <person name="Sarkar J."/>
            <person name="Mandal S."/>
        </authorList>
    </citation>
    <scope>NUCLEOTIDE SEQUENCE [LARGE SCALE GENOMIC DNA]</scope>
    <source>
        <strain evidence="6 7">PSKA42</strain>
    </source>
</reference>
<dbReference type="GO" id="GO:0016787">
    <property type="term" value="F:hydrolase activity"/>
    <property type="evidence" value="ECO:0007669"/>
    <property type="project" value="UniProtKB-KW"/>
</dbReference>
<evidence type="ECO:0000256" key="2">
    <source>
        <dbReference type="ARBA" id="ARBA00022729"/>
    </source>
</evidence>
<gene>
    <name evidence="6" type="ORF">FXN61_12045</name>
</gene>
<dbReference type="InterPro" id="IPR051601">
    <property type="entry name" value="Serine_prot/Carboxylest_S33"/>
</dbReference>
<sequence>MRRQQIAAALAVATATSLLIAPQAQAHSGLADQEIKWQRCFDPVPPGLPPGAEHLECGSFTAPMDWNNPNNGKTITIAVSRTIPQSGKAKTTIFTNPGGPGGAGRTLPLVYLNRPKLSENAEIVGIDVRGTGASSNVTCGLFDTLGSTDPRDRSKANLDLLYSGMELQAKFCQTKSGEFGRYVTTDQTVKDLDLLRQVLGRKKVDWLGYSGGSWMGAYYATYFPKTLDKIVLDSNVEFTGPWQPVFGNFGMGFERRFRVDFAPWVAKYDNVYHLGKTGEEVRQAYERTRAKLAEQPVTLPDGTYYPVTLDIVLIQGQYSKHSFDAAARKLAELAGAVPAQLNAQASYPDAGLATRHAILCNDTPFPR</sequence>
<evidence type="ECO:0000256" key="3">
    <source>
        <dbReference type="ARBA" id="ARBA00022801"/>
    </source>
</evidence>
<dbReference type="RefSeq" id="WP_167973330.1">
    <property type="nucleotide sequence ID" value="NZ_VSRL01000033.1"/>
</dbReference>
<evidence type="ECO:0000313" key="7">
    <source>
        <dbReference type="Proteomes" id="UP001515943"/>
    </source>
</evidence>
<evidence type="ECO:0000256" key="1">
    <source>
        <dbReference type="ARBA" id="ARBA00010088"/>
    </source>
</evidence>
<feature type="chain" id="PRO_5045932309" evidence="4">
    <location>
        <begin position="27"/>
        <end position="367"/>
    </location>
</feature>
<dbReference type="SUPFAM" id="SSF53474">
    <property type="entry name" value="alpha/beta-Hydrolases"/>
    <property type="match status" value="1"/>
</dbReference>
<dbReference type="Pfam" id="PF00561">
    <property type="entry name" value="Abhydrolase_1"/>
    <property type="match status" value="1"/>
</dbReference>
<keyword evidence="3 6" id="KW-0378">Hydrolase</keyword>
<name>A0ABX1FF34_9PSEU</name>
<protein>
    <submittedName>
        <fullName evidence="6">Alpha/beta hydrolase</fullName>
    </submittedName>
</protein>
<feature type="signal peptide" evidence="4">
    <location>
        <begin position="1"/>
        <end position="26"/>
    </location>
</feature>
<accession>A0ABX1FF34</accession>
<dbReference type="InterPro" id="IPR029058">
    <property type="entry name" value="AB_hydrolase_fold"/>
</dbReference>
<dbReference type="InterPro" id="IPR000073">
    <property type="entry name" value="AB_hydrolase_1"/>
</dbReference>
<dbReference type="Gene3D" id="3.40.50.1820">
    <property type="entry name" value="alpha/beta hydrolase"/>
    <property type="match status" value="1"/>
</dbReference>